<dbReference type="GO" id="GO:0020037">
    <property type="term" value="F:heme binding"/>
    <property type="evidence" value="ECO:0007669"/>
    <property type="project" value="InterPro"/>
</dbReference>
<evidence type="ECO:0000256" key="3">
    <source>
        <dbReference type="ARBA" id="ARBA00023004"/>
    </source>
</evidence>
<dbReference type="GO" id="GO:0046872">
    <property type="term" value="F:metal ion binding"/>
    <property type="evidence" value="ECO:0007669"/>
    <property type="project" value="UniProtKB-KW"/>
</dbReference>
<evidence type="ECO:0000313" key="6">
    <source>
        <dbReference type="EMBL" id="QQD25484.1"/>
    </source>
</evidence>
<proteinExistence type="predicted"/>
<evidence type="ECO:0000256" key="1">
    <source>
        <dbReference type="ARBA" id="ARBA00022617"/>
    </source>
</evidence>
<dbReference type="GO" id="GO:0009055">
    <property type="term" value="F:electron transfer activity"/>
    <property type="evidence" value="ECO:0007669"/>
    <property type="project" value="InterPro"/>
</dbReference>
<evidence type="ECO:0000259" key="5">
    <source>
        <dbReference type="PROSITE" id="PS51007"/>
    </source>
</evidence>
<keyword evidence="3 4" id="KW-0408">Iron</keyword>
<dbReference type="PROSITE" id="PS51007">
    <property type="entry name" value="CYTC"/>
    <property type="match status" value="2"/>
</dbReference>
<reference evidence="6 7" key="1">
    <citation type="submission" date="2019-11" db="EMBL/GenBank/DDBJ databases">
        <title>Venatorbacter sp. nov. a predator of Campylobacter and other Gram-negative bacteria.</title>
        <authorList>
            <person name="Saeedi A."/>
            <person name="Cummings N.J."/>
            <person name="Connerton I.F."/>
            <person name="Connerton P.L."/>
        </authorList>
    </citation>
    <scope>NUCLEOTIDE SEQUENCE [LARGE SCALE GENOMIC DNA]</scope>
    <source>
        <strain evidence="6">XL5</strain>
    </source>
</reference>
<organism evidence="6 7">
    <name type="scientific">Venatoribacter cucullus</name>
    <dbReference type="NCBI Taxonomy" id="2661630"/>
    <lineage>
        <taxon>Bacteria</taxon>
        <taxon>Pseudomonadati</taxon>
        <taxon>Pseudomonadota</taxon>
        <taxon>Gammaproteobacteria</taxon>
        <taxon>Oceanospirillales</taxon>
        <taxon>Oceanospirillaceae</taxon>
        <taxon>Venatoribacter</taxon>
    </lineage>
</organism>
<evidence type="ECO:0000256" key="2">
    <source>
        <dbReference type="ARBA" id="ARBA00022723"/>
    </source>
</evidence>
<dbReference type="AlphaFoldDB" id="A0A9X7YQB7"/>
<keyword evidence="1 4" id="KW-0349">Heme</keyword>
<accession>A0A9X7YQB7</accession>
<dbReference type="InterPro" id="IPR036909">
    <property type="entry name" value="Cyt_c-like_dom_sf"/>
</dbReference>
<sequence>MVAGRGGWRCKTPLLSLPLLLSACITELPGEFPHQEELCRTDTAREQQRAASAANFPAPQITALSVNGNTAWTAGAGGVPLLTPGDEVTLTGSGFGAGTDIDFSKIMIGNTRILETDLKMFQQLLAINDQVNFETDEQIDSWPKNILSWNDSEIRFRVPDHVSGGALIVQIQKRTGANESLLNPGQPHNVIDAQTSRIISDTFQHECDVVSQLSDVKATSPIAVQVNNPGFEQLVEKGRQAFWSYDYNIGVAHSVRKLDWDAIFSYKANDPIAGGKADPVKLFGAIKNVRGQVPDEAIDDVYFAPYPMATPIPGFLTTEPAKLQGNTKDTGWAGYRYAEASEPYKGNGSWIGFNCASCHGYQIRYEQAPGQTVTKVIPGLPNPGWSMKWTVLQTLTNTFEGIYAKEEGPSWASGNKDIAKDMLIYHMPAGTGEHNMVRMVGEGSHTDNDYQFSPIAIPNVTNYMAIRRSLSHTESYVGFEGSYIHSEEPDGAQGNMSKEWLEALTAYMTTLDANDDDLRNVGLYRWLKYRNKLQPQTGAAVSEGEFVQQGWQQYAGVSAAVNRGKATYERDCSSCHADALGAHTNEKMLRLDEVGRFFTPTIYQKENQSIRVSFLRDLYWTQHRGLLSDGHVRNLEDLVSPDRCSPGTALYNNYYTLHAPVRPAAGGPDHVLPYPDLNRKGDVFRVPKSKYITKLDRGYKRNLFIERHKYFVEVPWDKNHYYWDYQKMRSEYGPAEMGTGKPIGMPDAPHPWCAGNNAEVDDLVQYLLTL</sequence>
<gene>
    <name evidence="6" type="ORF">GJQ55_08975</name>
</gene>
<dbReference type="InterPro" id="IPR009056">
    <property type="entry name" value="Cyt_c-like_dom"/>
</dbReference>
<keyword evidence="2 4" id="KW-0479">Metal-binding</keyword>
<dbReference type="Proteomes" id="UP000596074">
    <property type="component" value="Chromosome"/>
</dbReference>
<protein>
    <recommendedName>
        <fullName evidence="5">Cytochrome c domain-containing protein</fullName>
    </recommendedName>
</protein>
<evidence type="ECO:0000313" key="7">
    <source>
        <dbReference type="Proteomes" id="UP000596074"/>
    </source>
</evidence>
<dbReference type="PROSITE" id="PS51257">
    <property type="entry name" value="PROKAR_LIPOPROTEIN"/>
    <property type="match status" value="1"/>
</dbReference>
<keyword evidence="7" id="KW-1185">Reference proteome</keyword>
<name>A0A9X7YQB7_9GAMM</name>
<dbReference type="SUPFAM" id="SSF46626">
    <property type="entry name" value="Cytochrome c"/>
    <property type="match status" value="1"/>
</dbReference>
<dbReference type="Gene3D" id="2.60.40.10">
    <property type="entry name" value="Immunoglobulins"/>
    <property type="match status" value="1"/>
</dbReference>
<dbReference type="KEGG" id="vcw:GJQ55_08975"/>
<feature type="domain" description="Cytochrome c" evidence="5">
    <location>
        <begin position="341"/>
        <end position="468"/>
    </location>
</feature>
<feature type="domain" description="Cytochrome c" evidence="5">
    <location>
        <begin position="559"/>
        <end position="770"/>
    </location>
</feature>
<dbReference type="EMBL" id="CP046056">
    <property type="protein sequence ID" value="QQD25484.1"/>
    <property type="molecule type" value="Genomic_DNA"/>
</dbReference>
<evidence type="ECO:0000256" key="4">
    <source>
        <dbReference type="PROSITE-ProRule" id="PRU00433"/>
    </source>
</evidence>
<dbReference type="InterPro" id="IPR013783">
    <property type="entry name" value="Ig-like_fold"/>
</dbReference>